<dbReference type="STRING" id="1385699.A7A78_05470"/>
<keyword evidence="3" id="KW-1185">Reference proteome</keyword>
<organism evidence="2 3">
    <name type="scientific">Aequorivita soesokkakensis</name>
    <dbReference type="NCBI Taxonomy" id="1385699"/>
    <lineage>
        <taxon>Bacteria</taxon>
        <taxon>Pseudomonadati</taxon>
        <taxon>Bacteroidota</taxon>
        <taxon>Flavobacteriia</taxon>
        <taxon>Flavobacteriales</taxon>
        <taxon>Flavobacteriaceae</taxon>
        <taxon>Aequorivita</taxon>
    </lineage>
</organism>
<evidence type="ECO:0000256" key="1">
    <source>
        <dbReference type="SAM" id="Phobius"/>
    </source>
</evidence>
<dbReference type="Proteomes" id="UP000077552">
    <property type="component" value="Unassembled WGS sequence"/>
</dbReference>
<proteinExistence type="predicted"/>
<comment type="caution">
    <text evidence="2">The sequence shown here is derived from an EMBL/GenBank/DDBJ whole genome shotgun (WGS) entry which is preliminary data.</text>
</comment>
<reference evidence="2 3" key="1">
    <citation type="submission" date="2016-05" db="EMBL/GenBank/DDBJ databases">
        <title>Genome sequencing of Vitellibacter soesokkakensis RSSK-12.</title>
        <authorList>
            <person name="Thevarajoo S."/>
            <person name="Selvaratnam C."/>
            <person name="Goh K.M."/>
            <person name="Chan K.-G."/>
            <person name="Chong C.S."/>
        </authorList>
    </citation>
    <scope>NUCLEOTIDE SEQUENCE [LARGE SCALE GENOMIC DNA]</scope>
    <source>
        <strain evidence="2 3">RSSK-12</strain>
    </source>
</reference>
<keyword evidence="1" id="KW-0812">Transmembrane</keyword>
<dbReference type="Pfam" id="PF12650">
    <property type="entry name" value="DUF3784"/>
    <property type="match status" value="1"/>
</dbReference>
<dbReference type="InterPro" id="IPR017259">
    <property type="entry name" value="UCP037672"/>
</dbReference>
<keyword evidence="1" id="KW-1133">Transmembrane helix</keyword>
<accession>A0A1A9LD54</accession>
<dbReference type="OrthoDB" id="836288at2"/>
<keyword evidence="1" id="KW-0472">Membrane</keyword>
<dbReference type="RefSeq" id="WP_068762597.1">
    <property type="nucleotide sequence ID" value="NZ_LXIE01000034.1"/>
</dbReference>
<dbReference type="EMBL" id="LXIE01000034">
    <property type="protein sequence ID" value="OAD90691.1"/>
    <property type="molecule type" value="Genomic_DNA"/>
</dbReference>
<feature type="transmembrane region" description="Helical" evidence="1">
    <location>
        <begin position="6"/>
        <end position="29"/>
    </location>
</feature>
<protein>
    <recommendedName>
        <fullName evidence="4">DUF3784 domain-containing protein</fullName>
    </recommendedName>
</protein>
<evidence type="ECO:0000313" key="2">
    <source>
        <dbReference type="EMBL" id="OAD90691.1"/>
    </source>
</evidence>
<feature type="transmembrane region" description="Helical" evidence="1">
    <location>
        <begin position="50"/>
        <end position="71"/>
    </location>
</feature>
<evidence type="ECO:0000313" key="3">
    <source>
        <dbReference type="Proteomes" id="UP000077552"/>
    </source>
</evidence>
<gene>
    <name evidence="2" type="ORF">A7A78_05470</name>
</gene>
<evidence type="ECO:0008006" key="4">
    <source>
        <dbReference type="Google" id="ProtNLM"/>
    </source>
</evidence>
<name>A0A1A9LD54_9FLAO</name>
<feature type="transmembrane region" description="Helical" evidence="1">
    <location>
        <begin position="77"/>
        <end position="95"/>
    </location>
</feature>
<dbReference type="AlphaFoldDB" id="A0A1A9LD54"/>
<sequence>METSYIYIGIFLILLGIVIKHFKLYFLIAGYNTMSKADKEKVNIEKVATLLRNVLVFMGLSIILLGFASSYMENPEIASYIFFPIVIGSVIFLLVKSNSKAYKK</sequence>